<dbReference type="EMBL" id="OCMU01000001">
    <property type="protein sequence ID" value="SOD17124.1"/>
    <property type="molecule type" value="Genomic_DNA"/>
</dbReference>
<evidence type="ECO:0000259" key="6">
    <source>
        <dbReference type="Pfam" id="PF08100"/>
    </source>
</evidence>
<dbReference type="Gene3D" id="1.10.10.10">
    <property type="entry name" value="Winged helix-like DNA-binding domain superfamily/Winged helix DNA-binding domain"/>
    <property type="match status" value="1"/>
</dbReference>
<dbReference type="PANTHER" id="PTHR43712:SF2">
    <property type="entry name" value="O-METHYLTRANSFERASE CICE"/>
    <property type="match status" value="1"/>
</dbReference>
<dbReference type="OrthoDB" id="582216at2"/>
<reference evidence="10 13" key="3">
    <citation type="submission" date="2017-09" db="EMBL/GenBank/DDBJ databases">
        <authorList>
            <person name="Ehlers B."/>
            <person name="Leendertz F.H."/>
        </authorList>
    </citation>
    <scope>NUCLEOTIDE SEQUENCE [LARGE SCALE GENOMIC DNA]</scope>
    <source>
        <strain evidence="10 13">Nm42</strain>
    </source>
</reference>
<dbReference type="InterPro" id="IPR036388">
    <property type="entry name" value="WH-like_DNA-bd_sf"/>
</dbReference>
<dbReference type="SUPFAM" id="SSF46785">
    <property type="entry name" value="Winged helix' DNA-binding domain"/>
    <property type="match status" value="1"/>
</dbReference>
<name>A0A0S3AG99_9PROT</name>
<dbReference type="PANTHER" id="PTHR43712">
    <property type="entry name" value="PUTATIVE (AFU_ORTHOLOGUE AFUA_4G14580)-RELATED"/>
    <property type="match status" value="1"/>
</dbReference>
<reference evidence="12" key="1">
    <citation type="submission" date="2016-10" db="EMBL/GenBank/DDBJ databases">
        <authorList>
            <person name="Varghese N."/>
            <person name="Submissions S."/>
        </authorList>
    </citation>
    <scope>NUCLEOTIDE SEQUENCE [LARGE SCALE GENOMIC DNA]</scope>
    <source>
        <strain evidence="12">Nm10</strain>
    </source>
</reference>
<keyword evidence="2 7" id="KW-0808">Transferase</keyword>
<evidence type="ECO:0000313" key="10">
    <source>
        <dbReference type="EMBL" id="SOD17124.1"/>
    </source>
</evidence>
<organism evidence="7 14">
    <name type="scientific">Nitrosomonas ureae</name>
    <dbReference type="NCBI Taxonomy" id="44577"/>
    <lineage>
        <taxon>Bacteria</taxon>
        <taxon>Pseudomonadati</taxon>
        <taxon>Pseudomonadota</taxon>
        <taxon>Betaproteobacteria</taxon>
        <taxon>Nitrosomonadales</taxon>
        <taxon>Nitrosomonadaceae</taxon>
        <taxon>Nitrosomonas</taxon>
    </lineage>
</organism>
<dbReference type="EMBL" id="FNLN01000004">
    <property type="protein sequence ID" value="SDT85222.1"/>
    <property type="molecule type" value="Genomic_DNA"/>
</dbReference>
<evidence type="ECO:0000313" key="12">
    <source>
        <dbReference type="Proteomes" id="UP000182882"/>
    </source>
</evidence>
<dbReference type="PIRSF" id="PIRSF005739">
    <property type="entry name" value="O-mtase"/>
    <property type="match status" value="1"/>
</dbReference>
<dbReference type="Pfam" id="PF08100">
    <property type="entry name" value="Dimerisation"/>
    <property type="match status" value="1"/>
</dbReference>
<dbReference type="InterPro" id="IPR029063">
    <property type="entry name" value="SAM-dependent_MTases_sf"/>
</dbReference>
<feature type="domain" description="O-methyltransferase dimerisation" evidence="6">
    <location>
        <begin position="20"/>
        <end position="95"/>
    </location>
</feature>
<evidence type="ECO:0000256" key="2">
    <source>
        <dbReference type="ARBA" id="ARBA00022679"/>
    </source>
</evidence>
<dbReference type="Proteomes" id="UP000244110">
    <property type="component" value="Unassembled WGS sequence"/>
</dbReference>
<evidence type="ECO:0000313" key="14">
    <source>
        <dbReference type="Proteomes" id="UP000244110"/>
    </source>
</evidence>
<reference evidence="8 11" key="2">
    <citation type="submission" date="2016-10" db="EMBL/GenBank/DDBJ databases">
        <authorList>
            <person name="de Groot N.N."/>
        </authorList>
    </citation>
    <scope>NUCLEOTIDE SEQUENCE [LARGE SCALE GENOMIC DNA]</scope>
    <source>
        <strain evidence="8">Nm10</strain>
        <strain evidence="9 11">Nm9</strain>
    </source>
</reference>
<evidence type="ECO:0000313" key="8">
    <source>
        <dbReference type="EMBL" id="SDT85222.1"/>
    </source>
</evidence>
<dbReference type="InterPro" id="IPR012967">
    <property type="entry name" value="COMT_dimerisation"/>
</dbReference>
<dbReference type="KEGG" id="nur:ATY38_02550"/>
<dbReference type="GO" id="GO:0032259">
    <property type="term" value="P:methylation"/>
    <property type="evidence" value="ECO:0007669"/>
    <property type="project" value="UniProtKB-KW"/>
</dbReference>
<dbReference type="STRING" id="44577.ATY38_02550"/>
<evidence type="ECO:0000256" key="3">
    <source>
        <dbReference type="ARBA" id="ARBA00022691"/>
    </source>
</evidence>
<evidence type="ECO:0000313" key="13">
    <source>
        <dbReference type="Proteomes" id="UP000219335"/>
    </source>
</evidence>
<evidence type="ECO:0000313" key="11">
    <source>
        <dbReference type="Proteomes" id="UP000181998"/>
    </source>
</evidence>
<feature type="domain" description="O-methyltransferase C-terminal" evidence="5">
    <location>
        <begin position="121"/>
        <end position="325"/>
    </location>
</feature>
<keyword evidence="1 7" id="KW-0489">Methyltransferase</keyword>
<evidence type="ECO:0000259" key="5">
    <source>
        <dbReference type="Pfam" id="PF00891"/>
    </source>
</evidence>
<dbReference type="RefSeq" id="WP_062557906.1">
    <property type="nucleotide sequence ID" value="NZ_CP013341.1"/>
</dbReference>
<dbReference type="InterPro" id="IPR001077">
    <property type="entry name" value="COMT_C"/>
</dbReference>
<dbReference type="GO" id="GO:0008171">
    <property type="term" value="F:O-methyltransferase activity"/>
    <property type="evidence" value="ECO:0007669"/>
    <property type="project" value="InterPro"/>
</dbReference>
<gene>
    <name evidence="7" type="ORF">C8R28_1001131</name>
    <name evidence="8" type="ORF">SAMN05216406_10417</name>
    <name evidence="9" type="ORF">SAMN05421510_102836</name>
    <name evidence="10" type="ORF">SAMN06297164_1016</name>
</gene>
<dbReference type="Proteomes" id="UP000182882">
    <property type="component" value="Unassembled WGS sequence"/>
</dbReference>
<dbReference type="Proteomes" id="UP000219335">
    <property type="component" value="Unassembled WGS sequence"/>
</dbReference>
<feature type="active site" description="Proton acceptor" evidence="4">
    <location>
        <position position="253"/>
    </location>
</feature>
<dbReference type="EMBL" id="FOFX01000028">
    <property type="protein sequence ID" value="SEQ21893.1"/>
    <property type="molecule type" value="Genomic_DNA"/>
</dbReference>
<dbReference type="InterPro" id="IPR016461">
    <property type="entry name" value="COMT-like"/>
</dbReference>
<dbReference type="InterPro" id="IPR036390">
    <property type="entry name" value="WH_DNA-bd_sf"/>
</dbReference>
<evidence type="ECO:0000256" key="4">
    <source>
        <dbReference type="PIRSR" id="PIRSR005739-1"/>
    </source>
</evidence>
<dbReference type="Pfam" id="PF00891">
    <property type="entry name" value="Methyltransf_2"/>
    <property type="match status" value="1"/>
</dbReference>
<evidence type="ECO:0000313" key="9">
    <source>
        <dbReference type="EMBL" id="SEQ21893.1"/>
    </source>
</evidence>
<keyword evidence="12" id="KW-1185">Reference proteome</keyword>
<evidence type="ECO:0000256" key="1">
    <source>
        <dbReference type="ARBA" id="ARBA00022603"/>
    </source>
</evidence>
<dbReference type="Gene3D" id="3.40.50.150">
    <property type="entry name" value="Vaccinia Virus protein VP39"/>
    <property type="match status" value="1"/>
</dbReference>
<protein>
    <submittedName>
        <fullName evidence="8">Dimerisation domain-containing protein</fullName>
    </submittedName>
    <submittedName>
        <fullName evidence="7">Methyltransferase family protein</fullName>
    </submittedName>
</protein>
<proteinExistence type="predicted"/>
<dbReference type="SUPFAM" id="SSF53335">
    <property type="entry name" value="S-adenosyl-L-methionine-dependent methyltransferases"/>
    <property type="match status" value="1"/>
</dbReference>
<dbReference type="EMBL" id="QAOL01000001">
    <property type="protein sequence ID" value="PTQ88739.1"/>
    <property type="molecule type" value="Genomic_DNA"/>
</dbReference>
<sequence>MVQDDFSNNPVPQVDDRPLWDVVFGVYGYPALLLAHRLKIFPLLADGPLALADICNALNIKQRSAEAILTVATALGFLSLQEGRYFLTAVTEEYLLEKSPNYFGFFWDLMIDNYQVCSFSTLEKAILTDSPQVYGGGDIFKSHEEQIELLHRFTRGMHSISITSAFVWPEVMDFSQHRVMLDVAGGSAAHSIGAASKLPNLKVIFLDFPQVCEIAQEYINQYGLQERIKTQAINIWSDHWPTADLHFFSDVYHHWMPEKSHFLTAKSFNSLESGGHIVIHEMLYNDQKTGPFASAAFSMIMMGWTEGKQYSGLELSTMLKEIGFEDIRIHKAYGYYSIVVGRKP</sequence>
<reference evidence="7 14" key="4">
    <citation type="submission" date="2018-04" db="EMBL/GenBank/DDBJ databases">
        <title>Active sludge and wastewater microbial communities from Klosterneuburg, Austria.</title>
        <authorList>
            <person name="Wagner M."/>
        </authorList>
    </citation>
    <scope>NUCLEOTIDE SEQUENCE [LARGE SCALE GENOMIC DNA]</scope>
    <source>
        <strain evidence="7 14">Nm4</strain>
    </source>
</reference>
<evidence type="ECO:0000313" key="7">
    <source>
        <dbReference type="EMBL" id="PTQ88739.1"/>
    </source>
</evidence>
<keyword evidence="3" id="KW-0949">S-adenosyl-L-methionine</keyword>
<accession>A0A0S3AG99</accession>
<dbReference type="AlphaFoldDB" id="A0A0S3AG99"/>
<dbReference type="GO" id="GO:0046983">
    <property type="term" value="F:protein dimerization activity"/>
    <property type="evidence" value="ECO:0007669"/>
    <property type="project" value="InterPro"/>
</dbReference>
<dbReference type="PROSITE" id="PS51683">
    <property type="entry name" value="SAM_OMT_II"/>
    <property type="match status" value="1"/>
</dbReference>
<dbReference type="Proteomes" id="UP000181998">
    <property type="component" value="Unassembled WGS sequence"/>
</dbReference>